<gene>
    <name evidence="3" type="ORF">BPAG_LOCUS453</name>
</gene>
<evidence type="ECO:0000256" key="1">
    <source>
        <dbReference type="SAM" id="SignalP"/>
    </source>
</evidence>
<reference evidence="5" key="1">
    <citation type="submission" date="2017-02" db="UniProtKB">
        <authorList>
            <consortium name="WormBaseParasite"/>
        </authorList>
    </citation>
    <scope>IDENTIFICATION</scope>
</reference>
<dbReference type="WBParaSite" id="BPAG_0000045201-mRNA-1">
    <property type="protein sequence ID" value="BPAG_0000045201-mRNA-1"/>
    <property type="gene ID" value="BPAG_0000045201"/>
</dbReference>
<feature type="signal peptide" evidence="1">
    <location>
        <begin position="1"/>
        <end position="18"/>
    </location>
</feature>
<proteinExistence type="predicted"/>
<feature type="domain" description="Chitin-binding type-2" evidence="2">
    <location>
        <begin position="283"/>
        <end position="340"/>
    </location>
</feature>
<feature type="domain" description="Chitin-binding type-2" evidence="2">
    <location>
        <begin position="47"/>
        <end position="108"/>
    </location>
</feature>
<evidence type="ECO:0000313" key="3">
    <source>
        <dbReference type="EMBL" id="VDN81639.1"/>
    </source>
</evidence>
<feature type="chain" id="PRO_5043121601" evidence="1">
    <location>
        <begin position="19"/>
        <end position="466"/>
    </location>
</feature>
<sequence>MQLITLLTSSFSIYFVQCYTKSIENSRDNSGDNGIISSVIWRSIIGDICQLSSFPRPTTDPNKYIECVFQAENAGNRSDLGIWASKICPIGYQFVASARECKVIGFIKARQQLCEGSNAEKYKFCPQLRNGPKIVVKRVEQQKEQCLCVVNEENCDCPKVVIIELVVTYDKLVNEKNISKARQARHAPCQSEQRCIISDDNCDICSNSDSLCTCGSSGSTNFSGVNKLPNKQIPEGCQLLNDGQQYCTQIQGKAGKQHYSAIIAPQPCPTAAGQSVEGSRYQKICSWMIESLVADPESPSHFLQCQPAPNSLYCGRWQRMPCEPGLIFNALLQVCVWNPRMQSEKIPVINPGITVTYPSIAQLSSHTSSGYLMSPILVIPGYDANTRCTCHVGVQIGFCGSDGQCPGQSVCKSNELVGQGSVSNFQFLDKMNFSKRRTSFFKVTDLHLKISLLSNCVSSTFFLLSL</sequence>
<reference evidence="3 4" key="2">
    <citation type="submission" date="2018-11" db="EMBL/GenBank/DDBJ databases">
        <authorList>
            <consortium name="Pathogen Informatics"/>
        </authorList>
    </citation>
    <scope>NUCLEOTIDE SEQUENCE [LARGE SCALE GENOMIC DNA]</scope>
</reference>
<dbReference type="SUPFAM" id="SSF57625">
    <property type="entry name" value="Invertebrate chitin-binding proteins"/>
    <property type="match status" value="1"/>
</dbReference>
<dbReference type="STRING" id="6280.A0A0N4SXN8"/>
<dbReference type="GO" id="GO:0005576">
    <property type="term" value="C:extracellular region"/>
    <property type="evidence" value="ECO:0007669"/>
    <property type="project" value="InterPro"/>
</dbReference>
<protein>
    <submittedName>
        <fullName evidence="5">Chitin-binding type-2 domain-containing protein</fullName>
    </submittedName>
</protein>
<dbReference type="InterPro" id="IPR036508">
    <property type="entry name" value="Chitin-bd_dom_sf"/>
</dbReference>
<name>A0A0N4SXN8_BRUPA</name>
<evidence type="ECO:0000259" key="2">
    <source>
        <dbReference type="SMART" id="SM00494"/>
    </source>
</evidence>
<dbReference type="Pfam" id="PF01607">
    <property type="entry name" value="CBM_14"/>
    <property type="match status" value="1"/>
</dbReference>
<organism evidence="5">
    <name type="scientific">Brugia pahangi</name>
    <name type="common">Filarial nematode worm</name>
    <dbReference type="NCBI Taxonomy" id="6280"/>
    <lineage>
        <taxon>Eukaryota</taxon>
        <taxon>Metazoa</taxon>
        <taxon>Ecdysozoa</taxon>
        <taxon>Nematoda</taxon>
        <taxon>Chromadorea</taxon>
        <taxon>Rhabditida</taxon>
        <taxon>Spirurina</taxon>
        <taxon>Spiruromorpha</taxon>
        <taxon>Filarioidea</taxon>
        <taxon>Onchocercidae</taxon>
        <taxon>Brugia</taxon>
    </lineage>
</organism>
<evidence type="ECO:0000313" key="5">
    <source>
        <dbReference type="WBParaSite" id="BPAG_0000045201-mRNA-1"/>
    </source>
</evidence>
<dbReference type="Proteomes" id="UP000278627">
    <property type="component" value="Unassembled WGS sequence"/>
</dbReference>
<keyword evidence="1" id="KW-0732">Signal</keyword>
<dbReference type="EMBL" id="UZAD01000020">
    <property type="protein sequence ID" value="VDN81639.1"/>
    <property type="molecule type" value="Genomic_DNA"/>
</dbReference>
<dbReference type="GO" id="GO:0008061">
    <property type="term" value="F:chitin binding"/>
    <property type="evidence" value="ECO:0007669"/>
    <property type="project" value="InterPro"/>
</dbReference>
<dbReference type="AlphaFoldDB" id="A0A0N4SXN8"/>
<dbReference type="InterPro" id="IPR002557">
    <property type="entry name" value="Chitin-bd_dom"/>
</dbReference>
<dbReference type="Gene3D" id="3.20.20.80">
    <property type="entry name" value="Glycosidases"/>
    <property type="match status" value="1"/>
</dbReference>
<dbReference type="SMART" id="SM00494">
    <property type="entry name" value="ChtBD2"/>
    <property type="match status" value="2"/>
</dbReference>
<evidence type="ECO:0000313" key="4">
    <source>
        <dbReference type="Proteomes" id="UP000278627"/>
    </source>
</evidence>
<keyword evidence="4" id="KW-1185">Reference proteome</keyword>
<accession>A0A0N4SXN8</accession>